<evidence type="ECO:0000313" key="10">
    <source>
        <dbReference type="EMBL" id="SEA31038.1"/>
    </source>
</evidence>
<proteinExistence type="predicted"/>
<dbReference type="InterPro" id="IPR000873">
    <property type="entry name" value="AMP-dep_synth/lig_dom"/>
</dbReference>
<dbReference type="InterPro" id="IPR045851">
    <property type="entry name" value="AMP-bd_C_sf"/>
</dbReference>
<dbReference type="Gene3D" id="3.30.300.30">
    <property type="match status" value="1"/>
</dbReference>
<dbReference type="InterPro" id="IPR050237">
    <property type="entry name" value="ATP-dep_AMP-bd_enzyme"/>
</dbReference>
<dbReference type="InterPro" id="IPR042099">
    <property type="entry name" value="ANL_N_sf"/>
</dbReference>
<evidence type="ECO:0000256" key="1">
    <source>
        <dbReference type="ARBA" id="ARBA00004170"/>
    </source>
</evidence>
<evidence type="ECO:0000256" key="4">
    <source>
        <dbReference type="ARBA" id="ARBA00023136"/>
    </source>
</evidence>
<dbReference type="STRING" id="1122198.SAMN02745729_102279"/>
<dbReference type="OrthoDB" id="9761989at2"/>
<dbReference type="Pfam" id="PF00501">
    <property type="entry name" value="AMP-binding"/>
    <property type="match status" value="1"/>
</dbReference>
<dbReference type="GO" id="GO:0004467">
    <property type="term" value="F:long-chain fatty acid-CoA ligase activity"/>
    <property type="evidence" value="ECO:0007669"/>
    <property type="project" value="UniProtKB-EC"/>
</dbReference>
<evidence type="ECO:0000256" key="5">
    <source>
        <dbReference type="ARBA" id="ARBA00026121"/>
    </source>
</evidence>
<dbReference type="InterPro" id="IPR020845">
    <property type="entry name" value="AMP-binding_CS"/>
</dbReference>
<reference evidence="11" key="1">
    <citation type="submission" date="2016-10" db="EMBL/GenBank/DDBJ databases">
        <authorList>
            <person name="Varghese N."/>
            <person name="Submissions S."/>
        </authorList>
    </citation>
    <scope>NUCLEOTIDE SEQUENCE [LARGE SCALE GENOMIC DNA]</scope>
    <source>
        <strain evidence="11">DSM 11526</strain>
    </source>
</reference>
<organism evidence="10 11">
    <name type="scientific">Marinobacterium iners DSM 11526</name>
    <dbReference type="NCBI Taxonomy" id="1122198"/>
    <lineage>
        <taxon>Bacteria</taxon>
        <taxon>Pseudomonadati</taxon>
        <taxon>Pseudomonadota</taxon>
        <taxon>Gammaproteobacteria</taxon>
        <taxon>Oceanospirillales</taxon>
        <taxon>Oceanospirillaceae</taxon>
        <taxon>Marinobacterium</taxon>
    </lineage>
</organism>
<keyword evidence="11" id="KW-1185">Reference proteome</keyword>
<comment type="pathway">
    <text evidence="2">Lipid metabolism; fatty acid beta-oxidation.</text>
</comment>
<dbReference type="EC" id="6.2.1.3" evidence="5"/>
<dbReference type="Proteomes" id="UP000242469">
    <property type="component" value="Unassembled WGS sequence"/>
</dbReference>
<name>A0A1H4A5E9_9GAMM</name>
<accession>A0A1H4A5E9</accession>
<dbReference type="Pfam" id="PF13193">
    <property type="entry name" value="AMP-binding_C"/>
    <property type="match status" value="1"/>
</dbReference>
<dbReference type="PANTHER" id="PTHR43767">
    <property type="entry name" value="LONG-CHAIN-FATTY-ACID--COA LIGASE"/>
    <property type="match status" value="1"/>
</dbReference>
<dbReference type="AlphaFoldDB" id="A0A1H4A5E9"/>
<gene>
    <name evidence="10" type="ORF">SAMN02745729_102279</name>
</gene>
<dbReference type="EMBL" id="FNRJ01000002">
    <property type="protein sequence ID" value="SEA31038.1"/>
    <property type="molecule type" value="Genomic_DNA"/>
</dbReference>
<feature type="domain" description="AMP-dependent synthetase/ligase" evidence="8">
    <location>
        <begin position="19"/>
        <end position="412"/>
    </location>
</feature>
<dbReference type="PANTHER" id="PTHR43767:SF8">
    <property type="entry name" value="LONG-CHAIN-FATTY-ACID--COA LIGASE"/>
    <property type="match status" value="1"/>
</dbReference>
<evidence type="ECO:0000259" key="9">
    <source>
        <dbReference type="Pfam" id="PF13193"/>
    </source>
</evidence>
<evidence type="ECO:0000259" key="8">
    <source>
        <dbReference type="Pfam" id="PF00501"/>
    </source>
</evidence>
<dbReference type="GO" id="GO:0016020">
    <property type="term" value="C:membrane"/>
    <property type="evidence" value="ECO:0007669"/>
    <property type="project" value="UniProtKB-SubCell"/>
</dbReference>
<keyword evidence="4" id="KW-0472">Membrane</keyword>
<dbReference type="PROSITE" id="PS00455">
    <property type="entry name" value="AMP_BINDING"/>
    <property type="match status" value="1"/>
</dbReference>
<protein>
    <recommendedName>
        <fullName evidence="6">Long-chain-fatty-acid--CoA ligase</fullName>
        <ecNumber evidence="5">6.2.1.3</ecNumber>
    </recommendedName>
    <alternativeName>
        <fullName evidence="7">Long-chain acyl-CoA synthetase</fullName>
    </alternativeName>
</protein>
<dbReference type="RefSeq" id="WP_091823671.1">
    <property type="nucleotide sequence ID" value="NZ_FNRJ01000002.1"/>
</dbReference>
<evidence type="ECO:0000313" key="11">
    <source>
        <dbReference type="Proteomes" id="UP000242469"/>
    </source>
</evidence>
<evidence type="ECO:0000256" key="3">
    <source>
        <dbReference type="ARBA" id="ARBA00022598"/>
    </source>
</evidence>
<dbReference type="InterPro" id="IPR025110">
    <property type="entry name" value="AMP-bd_C"/>
</dbReference>
<evidence type="ECO:0000256" key="7">
    <source>
        <dbReference type="ARBA" id="ARBA00042773"/>
    </source>
</evidence>
<evidence type="ECO:0000256" key="6">
    <source>
        <dbReference type="ARBA" id="ARBA00039545"/>
    </source>
</evidence>
<dbReference type="CDD" id="cd05936">
    <property type="entry name" value="FC-FACS_FadD_like"/>
    <property type="match status" value="1"/>
</dbReference>
<dbReference type="SUPFAM" id="SSF56801">
    <property type="entry name" value="Acetyl-CoA synthetase-like"/>
    <property type="match status" value="1"/>
</dbReference>
<sequence length="552" mass="61687">MQAPGPQFDSLSDMLQLLARRFDERPAFGHMGASISFADLDRLSRRFAAWVQHETDLQPGDRIALQLPNLMQYPVVLFGARRAGLVVVNTNPLYCCEELCQHLKDSGARALVAFAPLQAQVCQQLAGTEIEYLVTTELGDLHPLRKRWVLNLAARFKRGGAAQLLQPVPQLSGIQCMRLTQVMQKGGGLIWQPPERFGQQESLALLQYTGGTTGPAKGAMLSEKALLANLVQIRALLDHYCEPGQEKLLQPLPLYHIYSFMLTLVMLSIGSCIELVPDPRRIRTLVKCWDRFDPTVVAGINPLFIFLCQQPEFQRLDFGRLKLTISGGMALTQSVAQRWQQVTGNAICEGYGLTECSPVVSVNRPDDIHLGSVGCPLPDTEVRIIGEQDQRLPDGEIGSIFVRGPQLMQGYWHQHGETQQAFHEGWLDTGDIGLIDTQGYLRIIDRRKEVINVSGFKVYPSELEDIIACHPDILECAVIGLPDSCSGEQIKLYVVPASQQLTIKAVRDYCRERLTPYKVPRLVEFCQQLPRTSIGKVSRRALREQALGRRTL</sequence>
<keyword evidence="3" id="KW-0436">Ligase</keyword>
<dbReference type="Gene3D" id="3.40.50.12780">
    <property type="entry name" value="N-terminal domain of ligase-like"/>
    <property type="match status" value="1"/>
</dbReference>
<comment type="subcellular location">
    <subcellularLocation>
        <location evidence="1">Membrane</location>
        <topology evidence="1">Peripheral membrane protein</topology>
    </subcellularLocation>
</comment>
<evidence type="ECO:0000256" key="2">
    <source>
        <dbReference type="ARBA" id="ARBA00005005"/>
    </source>
</evidence>
<feature type="domain" description="AMP-binding enzyme C-terminal" evidence="9">
    <location>
        <begin position="462"/>
        <end position="536"/>
    </location>
</feature>